<name>A0ABQ5M991_9FIRM</name>
<evidence type="ECO:0000256" key="1">
    <source>
        <dbReference type="SAM" id="Phobius"/>
    </source>
</evidence>
<evidence type="ECO:0000313" key="3">
    <source>
        <dbReference type="EMBL" id="GLB31526.1"/>
    </source>
</evidence>
<accession>A0ABQ5M991</accession>
<dbReference type="Pfam" id="PF13400">
    <property type="entry name" value="Tad"/>
    <property type="match status" value="1"/>
</dbReference>
<dbReference type="InterPro" id="IPR028087">
    <property type="entry name" value="Tad_N"/>
</dbReference>
<dbReference type="Proteomes" id="UP001419084">
    <property type="component" value="Unassembled WGS sequence"/>
</dbReference>
<feature type="transmembrane region" description="Helical" evidence="1">
    <location>
        <begin position="12"/>
        <end position="38"/>
    </location>
</feature>
<sequence>MKNRFGNRKGSILVIVTLMLTAMLGAVALVTDVGMAYLKKQQLNNAVDSAALAGAQVLRRSQAEALDKAFQYAQLNGFDTQDVAISFPNSHTISVEGKKRVDFIFARVLGHGGADVNARAKAIIAPISGVRGVKPFVVERFDFEYGVEYVLKEGADESYIGNFGAVALGSTGADTFRDNLKYSYAGIIRVNDWIKTETGNVVGPSKDGVDYIMAQCNHTPQCSIESYVPNCERVITIPMVNTLQVNGSSEVQVVGFAQFLLSGISNEGGHSNVRGCFLRTVISGEIDPNAPDFGVYSIKLVQ</sequence>
<evidence type="ECO:0000313" key="4">
    <source>
        <dbReference type="Proteomes" id="UP001419084"/>
    </source>
</evidence>
<proteinExistence type="predicted"/>
<gene>
    <name evidence="3" type="ORF">LAD12857_34490</name>
</gene>
<evidence type="ECO:0000259" key="2">
    <source>
        <dbReference type="Pfam" id="PF13400"/>
    </source>
</evidence>
<feature type="domain" description="Putative Flp pilus-assembly TadG-like N-terminal" evidence="2">
    <location>
        <begin position="10"/>
        <end position="56"/>
    </location>
</feature>
<comment type="caution">
    <text evidence="3">The sequence shown here is derived from an EMBL/GenBank/DDBJ whole genome shotgun (WGS) entry which is preliminary data.</text>
</comment>
<protein>
    <recommendedName>
        <fullName evidence="2">Putative Flp pilus-assembly TadG-like N-terminal domain-containing protein</fullName>
    </recommendedName>
</protein>
<organism evidence="3 4">
    <name type="scientific">Lacrimispora amygdalina</name>
    <dbReference type="NCBI Taxonomy" id="253257"/>
    <lineage>
        <taxon>Bacteria</taxon>
        <taxon>Bacillati</taxon>
        <taxon>Bacillota</taxon>
        <taxon>Clostridia</taxon>
        <taxon>Lachnospirales</taxon>
        <taxon>Lachnospiraceae</taxon>
        <taxon>Lacrimispora</taxon>
    </lineage>
</organism>
<keyword evidence="1" id="KW-1133">Transmembrane helix</keyword>
<keyword evidence="1" id="KW-0812">Transmembrane</keyword>
<keyword evidence="1" id="KW-0472">Membrane</keyword>
<dbReference type="EMBL" id="BRPJ01000074">
    <property type="protein sequence ID" value="GLB31526.1"/>
    <property type="molecule type" value="Genomic_DNA"/>
</dbReference>
<keyword evidence="4" id="KW-1185">Reference proteome</keyword>
<reference evidence="3 4" key="1">
    <citation type="journal article" date="2024" name="Int. J. Syst. Evol. Microbiol.">
        <title>Lacrimispora brassicae sp. nov. isolated from fermented cabbage, and proposal of Clostridium indicum Gundawar et al. 2019 and Clostridium methoxybenzovorans Mechichi et al. 1999 as heterotypic synonyms of Lacrimispora amygdalina (Parshina et al. 2003) Haas and Blanchard 2020 and Lacrimispora indolis (McClung and McCoy 1957) Haas and Blanchard 2020, respectively.</title>
        <authorList>
            <person name="Kobayashi H."/>
            <person name="Tanizawa Y."/>
            <person name="Sakamoto M."/>
            <person name="Ohkuma M."/>
            <person name="Tohno M."/>
        </authorList>
    </citation>
    <scope>NUCLEOTIDE SEQUENCE [LARGE SCALE GENOMIC DNA]</scope>
    <source>
        <strain evidence="3 4">DSM 12857</strain>
    </source>
</reference>
<dbReference type="RefSeq" id="WP_346065813.1">
    <property type="nucleotide sequence ID" value="NZ_BRPJ01000074.1"/>
</dbReference>